<sequence length="100" mass="11282">MNPLSWRVESAAGSRSHVDVRQRLVPRSQLSFLPSYFARMQGTRSLQSSKNFEFGGAELLRWKKALFSTTLLVPALSTSRSAVRFQIRSNSSDTKQATNF</sequence>
<dbReference type="Gramene" id="Mp3g19710.1">
    <property type="protein sequence ID" value="Mp3g19710.1.cds1"/>
    <property type="gene ID" value="Mp3g19710"/>
</dbReference>
<protein>
    <submittedName>
        <fullName evidence="1">Uncharacterized protein</fullName>
    </submittedName>
</protein>
<keyword evidence="2" id="KW-1185">Reference proteome</keyword>
<evidence type="ECO:0000313" key="2">
    <source>
        <dbReference type="Proteomes" id="UP000244005"/>
    </source>
</evidence>
<proteinExistence type="predicted"/>
<dbReference type="EMBL" id="KZ772721">
    <property type="protein sequence ID" value="PTQ38773.1"/>
    <property type="molecule type" value="Genomic_DNA"/>
</dbReference>
<accession>A0A2R6WY58</accession>
<gene>
    <name evidence="1" type="ORF">MARPO_0049s0063</name>
</gene>
<name>A0A2R6WY58_MARPO</name>
<evidence type="ECO:0000313" key="1">
    <source>
        <dbReference type="EMBL" id="PTQ38773.1"/>
    </source>
</evidence>
<organism evidence="1 2">
    <name type="scientific">Marchantia polymorpha</name>
    <name type="common">Common liverwort</name>
    <name type="synonym">Marchantia aquatica</name>
    <dbReference type="NCBI Taxonomy" id="3197"/>
    <lineage>
        <taxon>Eukaryota</taxon>
        <taxon>Viridiplantae</taxon>
        <taxon>Streptophyta</taxon>
        <taxon>Embryophyta</taxon>
        <taxon>Marchantiophyta</taxon>
        <taxon>Marchantiopsida</taxon>
        <taxon>Marchantiidae</taxon>
        <taxon>Marchantiales</taxon>
        <taxon>Marchantiaceae</taxon>
        <taxon>Marchantia</taxon>
    </lineage>
</organism>
<reference evidence="2" key="1">
    <citation type="journal article" date="2017" name="Cell">
        <title>Insights into land plant evolution garnered from the Marchantia polymorpha genome.</title>
        <authorList>
            <person name="Bowman J.L."/>
            <person name="Kohchi T."/>
            <person name="Yamato K.T."/>
            <person name="Jenkins J."/>
            <person name="Shu S."/>
            <person name="Ishizaki K."/>
            <person name="Yamaoka S."/>
            <person name="Nishihama R."/>
            <person name="Nakamura Y."/>
            <person name="Berger F."/>
            <person name="Adam C."/>
            <person name="Aki S.S."/>
            <person name="Althoff F."/>
            <person name="Araki T."/>
            <person name="Arteaga-Vazquez M.A."/>
            <person name="Balasubrmanian S."/>
            <person name="Barry K."/>
            <person name="Bauer D."/>
            <person name="Boehm C.R."/>
            <person name="Briginshaw L."/>
            <person name="Caballero-Perez J."/>
            <person name="Catarino B."/>
            <person name="Chen F."/>
            <person name="Chiyoda S."/>
            <person name="Chovatia M."/>
            <person name="Davies K.M."/>
            <person name="Delmans M."/>
            <person name="Demura T."/>
            <person name="Dierschke T."/>
            <person name="Dolan L."/>
            <person name="Dorantes-Acosta A.E."/>
            <person name="Eklund D.M."/>
            <person name="Florent S.N."/>
            <person name="Flores-Sandoval E."/>
            <person name="Fujiyama A."/>
            <person name="Fukuzawa H."/>
            <person name="Galik B."/>
            <person name="Grimanelli D."/>
            <person name="Grimwood J."/>
            <person name="Grossniklaus U."/>
            <person name="Hamada T."/>
            <person name="Haseloff J."/>
            <person name="Hetherington A.J."/>
            <person name="Higo A."/>
            <person name="Hirakawa Y."/>
            <person name="Hundley H.N."/>
            <person name="Ikeda Y."/>
            <person name="Inoue K."/>
            <person name="Inoue S.I."/>
            <person name="Ishida S."/>
            <person name="Jia Q."/>
            <person name="Kakita M."/>
            <person name="Kanazawa T."/>
            <person name="Kawai Y."/>
            <person name="Kawashima T."/>
            <person name="Kennedy M."/>
            <person name="Kinose K."/>
            <person name="Kinoshita T."/>
            <person name="Kohara Y."/>
            <person name="Koide E."/>
            <person name="Komatsu K."/>
            <person name="Kopischke S."/>
            <person name="Kubo M."/>
            <person name="Kyozuka J."/>
            <person name="Lagercrantz U."/>
            <person name="Lin S.S."/>
            <person name="Lindquist E."/>
            <person name="Lipzen A.M."/>
            <person name="Lu C.W."/>
            <person name="De Luna E."/>
            <person name="Martienssen R.A."/>
            <person name="Minamino N."/>
            <person name="Mizutani M."/>
            <person name="Mizutani M."/>
            <person name="Mochizuki N."/>
            <person name="Monte I."/>
            <person name="Mosher R."/>
            <person name="Nagasaki H."/>
            <person name="Nakagami H."/>
            <person name="Naramoto S."/>
            <person name="Nishitani K."/>
            <person name="Ohtani M."/>
            <person name="Okamoto T."/>
            <person name="Okumura M."/>
            <person name="Phillips J."/>
            <person name="Pollak B."/>
            <person name="Reinders A."/>
            <person name="Rovekamp M."/>
            <person name="Sano R."/>
            <person name="Sawa S."/>
            <person name="Schmid M.W."/>
            <person name="Shirakawa M."/>
            <person name="Solano R."/>
            <person name="Spunde A."/>
            <person name="Suetsugu N."/>
            <person name="Sugano S."/>
            <person name="Sugiyama A."/>
            <person name="Sun R."/>
            <person name="Suzuki Y."/>
            <person name="Takenaka M."/>
            <person name="Takezawa D."/>
            <person name="Tomogane H."/>
            <person name="Tsuzuki M."/>
            <person name="Ueda T."/>
            <person name="Umeda M."/>
            <person name="Ward J.M."/>
            <person name="Watanabe Y."/>
            <person name="Yazaki K."/>
            <person name="Yokoyama R."/>
            <person name="Yoshitake Y."/>
            <person name="Yotsui I."/>
            <person name="Zachgo S."/>
            <person name="Schmutz J."/>
        </authorList>
    </citation>
    <scope>NUCLEOTIDE SEQUENCE [LARGE SCALE GENOMIC DNA]</scope>
    <source>
        <strain evidence="2">Tak-1</strain>
    </source>
</reference>
<dbReference type="Proteomes" id="UP000244005">
    <property type="component" value="Unassembled WGS sequence"/>
</dbReference>
<dbReference type="AlphaFoldDB" id="A0A2R6WY58"/>